<evidence type="ECO:0000313" key="7">
    <source>
        <dbReference type="Proteomes" id="UP001148313"/>
    </source>
</evidence>
<protein>
    <submittedName>
        <fullName evidence="6">Septation protein IspZ</fullName>
    </submittedName>
</protein>
<evidence type="ECO:0000256" key="2">
    <source>
        <dbReference type="ARBA" id="ARBA00022692"/>
    </source>
</evidence>
<evidence type="ECO:0000256" key="1">
    <source>
        <dbReference type="ARBA" id="ARBA00022475"/>
    </source>
</evidence>
<sequence>MLWLFSAIEELAPVLAFFVVQHYYSFTAGLMAMTLLVVVLLALSYGLGRAVPRFAVISTIFFLFFSVPSILTGNSTYFQVSDTILDGVFAVLLLGSRVLGFPVLKFLFERVFAITDEAWQILSLRWGLLFVLLAVLNEIFRQGFSVDVWAQYKLVSTIGILVFGCYQFTLSARMRIRAESNRLGLRV</sequence>
<dbReference type="PANTHER" id="PTHR36917:SF1">
    <property type="entry name" value="INNER MEMBRANE-SPANNING PROTEIN YCIB"/>
    <property type="match status" value="1"/>
</dbReference>
<comment type="caution">
    <text evidence="6">The sequence shown here is derived from an EMBL/GenBank/DDBJ whole genome shotgun (WGS) entry which is preliminary data.</text>
</comment>
<proteinExistence type="predicted"/>
<accession>A0ABT4VRK2</accession>
<feature type="transmembrane region" description="Helical" evidence="5">
    <location>
        <begin position="84"/>
        <end position="107"/>
    </location>
</feature>
<keyword evidence="3 5" id="KW-1133">Transmembrane helix</keyword>
<evidence type="ECO:0000256" key="4">
    <source>
        <dbReference type="ARBA" id="ARBA00023136"/>
    </source>
</evidence>
<keyword evidence="1" id="KW-1003">Cell membrane</keyword>
<dbReference type="Proteomes" id="UP001148313">
    <property type="component" value="Unassembled WGS sequence"/>
</dbReference>
<keyword evidence="4 5" id="KW-0472">Membrane</keyword>
<keyword evidence="7" id="KW-1185">Reference proteome</keyword>
<feature type="transmembrane region" description="Helical" evidence="5">
    <location>
        <begin position="152"/>
        <end position="172"/>
    </location>
</feature>
<feature type="transmembrane region" description="Helical" evidence="5">
    <location>
        <begin position="54"/>
        <end position="72"/>
    </location>
</feature>
<evidence type="ECO:0000313" key="6">
    <source>
        <dbReference type="EMBL" id="MDA4847336.1"/>
    </source>
</evidence>
<evidence type="ECO:0000256" key="3">
    <source>
        <dbReference type="ARBA" id="ARBA00022989"/>
    </source>
</evidence>
<dbReference type="EMBL" id="JAPJZH010000012">
    <property type="protein sequence ID" value="MDA4847336.1"/>
    <property type="molecule type" value="Genomic_DNA"/>
</dbReference>
<evidence type="ECO:0000256" key="5">
    <source>
        <dbReference type="SAM" id="Phobius"/>
    </source>
</evidence>
<feature type="transmembrane region" description="Helical" evidence="5">
    <location>
        <begin position="23"/>
        <end position="47"/>
    </location>
</feature>
<dbReference type="InterPro" id="IPR006008">
    <property type="entry name" value="YciB"/>
</dbReference>
<reference evidence="6" key="1">
    <citation type="submission" date="2022-11" db="EMBL/GenBank/DDBJ databases">
        <title>Hoeflea poritis sp. nov., isolated from scleractinian coral Porites lutea.</title>
        <authorList>
            <person name="Zhang G."/>
            <person name="Wei Q."/>
            <person name="Cai L."/>
        </authorList>
    </citation>
    <scope>NUCLEOTIDE SEQUENCE</scope>
    <source>
        <strain evidence="6">E7-10</strain>
    </source>
</reference>
<dbReference type="Pfam" id="PF04279">
    <property type="entry name" value="IspA"/>
    <property type="match status" value="1"/>
</dbReference>
<keyword evidence="2 5" id="KW-0812">Transmembrane</keyword>
<gene>
    <name evidence="6" type="ORF">OOZ53_18390</name>
</gene>
<organism evidence="6 7">
    <name type="scientific">Hoeflea poritis</name>
    <dbReference type="NCBI Taxonomy" id="2993659"/>
    <lineage>
        <taxon>Bacteria</taxon>
        <taxon>Pseudomonadati</taxon>
        <taxon>Pseudomonadota</taxon>
        <taxon>Alphaproteobacteria</taxon>
        <taxon>Hyphomicrobiales</taxon>
        <taxon>Rhizobiaceae</taxon>
        <taxon>Hoeflea</taxon>
    </lineage>
</organism>
<dbReference type="RefSeq" id="WP_271091152.1">
    <property type="nucleotide sequence ID" value="NZ_JAPJZH010000012.1"/>
</dbReference>
<feature type="transmembrane region" description="Helical" evidence="5">
    <location>
        <begin position="119"/>
        <end position="140"/>
    </location>
</feature>
<name>A0ABT4VRK2_9HYPH</name>
<dbReference type="PANTHER" id="PTHR36917">
    <property type="entry name" value="INTRACELLULAR SEPTATION PROTEIN A-RELATED"/>
    <property type="match status" value="1"/>
</dbReference>